<protein>
    <submittedName>
        <fullName evidence="1">Uncharacterized protein</fullName>
    </submittedName>
</protein>
<name>A0A820IDC3_9BILA</name>
<dbReference type="Proteomes" id="UP000663866">
    <property type="component" value="Unassembled WGS sequence"/>
</dbReference>
<comment type="caution">
    <text evidence="1">The sequence shown here is derived from an EMBL/GenBank/DDBJ whole genome shotgun (WGS) entry which is preliminary data.</text>
</comment>
<organism evidence="1 2">
    <name type="scientific">Rotaria magnacalcarata</name>
    <dbReference type="NCBI Taxonomy" id="392030"/>
    <lineage>
        <taxon>Eukaryota</taxon>
        <taxon>Metazoa</taxon>
        <taxon>Spiralia</taxon>
        <taxon>Gnathifera</taxon>
        <taxon>Rotifera</taxon>
        <taxon>Eurotatoria</taxon>
        <taxon>Bdelloidea</taxon>
        <taxon>Philodinida</taxon>
        <taxon>Philodinidae</taxon>
        <taxon>Rotaria</taxon>
    </lineage>
</organism>
<keyword evidence="2" id="KW-1185">Reference proteome</keyword>
<sequence length="67" mass="7624">AHSSRETQMLLARLQASIDIRIHAALDDVRLRVAQFDASKSPDDIHVFMRYLESRLRDIGSKNLSTS</sequence>
<accession>A0A820IDC3</accession>
<evidence type="ECO:0000313" key="1">
    <source>
        <dbReference type="EMBL" id="CAF4307438.1"/>
    </source>
</evidence>
<reference evidence="1" key="1">
    <citation type="submission" date="2021-02" db="EMBL/GenBank/DDBJ databases">
        <authorList>
            <person name="Nowell W R."/>
        </authorList>
    </citation>
    <scope>NUCLEOTIDE SEQUENCE</scope>
</reference>
<evidence type="ECO:0000313" key="2">
    <source>
        <dbReference type="Proteomes" id="UP000663866"/>
    </source>
</evidence>
<feature type="non-terminal residue" evidence="1">
    <location>
        <position position="1"/>
    </location>
</feature>
<proteinExistence type="predicted"/>
<dbReference type="EMBL" id="CAJOBG010016367">
    <property type="protein sequence ID" value="CAF4307438.1"/>
    <property type="molecule type" value="Genomic_DNA"/>
</dbReference>
<gene>
    <name evidence="1" type="ORF">OVN521_LOCUS31533</name>
</gene>
<feature type="non-terminal residue" evidence="1">
    <location>
        <position position="67"/>
    </location>
</feature>
<dbReference type="AlphaFoldDB" id="A0A820IDC3"/>